<dbReference type="Gene3D" id="3.30.70.330">
    <property type="match status" value="1"/>
</dbReference>
<evidence type="ECO:0000313" key="4">
    <source>
        <dbReference type="EMBL" id="WWC90114.1"/>
    </source>
</evidence>
<feature type="compositionally biased region" description="Polar residues" evidence="2">
    <location>
        <begin position="22"/>
        <end position="34"/>
    </location>
</feature>
<feature type="compositionally biased region" description="Polar residues" evidence="2">
    <location>
        <begin position="92"/>
        <end position="104"/>
    </location>
</feature>
<feature type="region of interest" description="Disordered" evidence="2">
    <location>
        <begin position="1"/>
        <end position="107"/>
    </location>
</feature>
<evidence type="ECO:0000256" key="1">
    <source>
        <dbReference type="PROSITE-ProRule" id="PRU00176"/>
    </source>
</evidence>
<dbReference type="InterPro" id="IPR000504">
    <property type="entry name" value="RRM_dom"/>
</dbReference>
<keyword evidence="1" id="KW-0694">RNA-binding</keyword>
<feature type="region of interest" description="Disordered" evidence="2">
    <location>
        <begin position="123"/>
        <end position="204"/>
    </location>
</feature>
<dbReference type="GeneID" id="91095717"/>
<feature type="domain" description="RRM" evidence="3">
    <location>
        <begin position="225"/>
        <end position="303"/>
    </location>
</feature>
<protein>
    <recommendedName>
        <fullName evidence="3">RRM domain-containing protein</fullName>
    </recommendedName>
</protein>
<feature type="compositionally biased region" description="Polar residues" evidence="2">
    <location>
        <begin position="172"/>
        <end position="195"/>
    </location>
</feature>
<reference evidence="4 5" key="1">
    <citation type="submission" date="2024-01" db="EMBL/GenBank/DDBJ databases">
        <title>Comparative genomics of Cryptococcus and Kwoniella reveals pathogenesis evolution and contrasting modes of karyotype evolution via chromosome fusion or intercentromeric recombination.</title>
        <authorList>
            <person name="Coelho M.A."/>
            <person name="David-Palma M."/>
            <person name="Shea T."/>
            <person name="Bowers K."/>
            <person name="McGinley-Smith S."/>
            <person name="Mohammad A.W."/>
            <person name="Gnirke A."/>
            <person name="Yurkov A.M."/>
            <person name="Nowrousian M."/>
            <person name="Sun S."/>
            <person name="Cuomo C.A."/>
            <person name="Heitman J."/>
        </authorList>
    </citation>
    <scope>NUCLEOTIDE SEQUENCE [LARGE SCALE GENOMIC DNA]</scope>
    <source>
        <strain evidence="4 5">CBS 6074</strain>
    </source>
</reference>
<dbReference type="Pfam" id="PF00076">
    <property type="entry name" value="RRM_1"/>
    <property type="match status" value="1"/>
</dbReference>
<evidence type="ECO:0000256" key="2">
    <source>
        <dbReference type="SAM" id="MobiDB-lite"/>
    </source>
</evidence>
<dbReference type="PROSITE" id="PS50102">
    <property type="entry name" value="RRM"/>
    <property type="match status" value="1"/>
</dbReference>
<keyword evidence="5" id="KW-1185">Reference proteome</keyword>
<dbReference type="EMBL" id="CP144103">
    <property type="protein sequence ID" value="WWC90114.1"/>
    <property type="molecule type" value="Genomic_DNA"/>
</dbReference>
<dbReference type="InterPro" id="IPR035979">
    <property type="entry name" value="RBD_domain_sf"/>
</dbReference>
<dbReference type="InterPro" id="IPR007201">
    <property type="entry name" value="Mei2-like_Rrm_C"/>
</dbReference>
<dbReference type="Pfam" id="PF04059">
    <property type="entry name" value="RRM_2"/>
    <property type="match status" value="1"/>
</dbReference>
<feature type="region of interest" description="Disordered" evidence="2">
    <location>
        <begin position="693"/>
        <end position="721"/>
    </location>
</feature>
<feature type="compositionally biased region" description="Low complexity" evidence="2">
    <location>
        <begin position="8"/>
        <end position="21"/>
    </location>
</feature>
<feature type="compositionally biased region" description="Basic and acidic residues" evidence="2">
    <location>
        <begin position="134"/>
        <end position="145"/>
    </location>
</feature>
<dbReference type="InterPro" id="IPR012677">
    <property type="entry name" value="Nucleotide-bd_a/b_plait_sf"/>
</dbReference>
<evidence type="ECO:0000259" key="3">
    <source>
        <dbReference type="PROSITE" id="PS50102"/>
    </source>
</evidence>
<name>A0AAX4JZ48_9TREE</name>
<feature type="compositionally biased region" description="Basic and acidic residues" evidence="2">
    <location>
        <begin position="74"/>
        <end position="91"/>
    </location>
</feature>
<accession>A0AAX4JZ48</accession>
<dbReference type="AlphaFoldDB" id="A0AAX4JZ48"/>
<feature type="compositionally biased region" description="Polar residues" evidence="2">
    <location>
        <begin position="483"/>
        <end position="500"/>
    </location>
</feature>
<feature type="region of interest" description="Disordered" evidence="2">
    <location>
        <begin position="453"/>
        <end position="504"/>
    </location>
</feature>
<feature type="compositionally biased region" description="Low complexity" evidence="2">
    <location>
        <begin position="695"/>
        <end position="713"/>
    </location>
</feature>
<feature type="compositionally biased region" description="Polar residues" evidence="2">
    <location>
        <begin position="146"/>
        <end position="163"/>
    </location>
</feature>
<sequence>MAIPLTPAASLSSQSSAESPSNTNMNKVFPSTPTKTHDAKVETPSPGKGKKYSPVVVRIPTPTSPTLSAKQKLSKADAVKDEQEKEKDEGKSSLNPNSSSFKPESSTDKFLDRLARLSLNATSSSQDAFANAGNKKEPTTTKEKAASNSTTPHKPSHPSTYAPTPSLAYSPYTPSTGHSIKTPYTPTSPLQSRVSGTMDEGHSKGERQLHMAFAAQQESPEDVGRYLLIQQVPRDTTEDEIRDLIQSICKFKAIVIKHIKSKGFVLVAFYDSREAMKLYETLRKGFVRFRQDGPTIQLHCMKTEETVVRSTIGRSSGWEAIWENSVAVIKLEISGGVGVTKSNMQKILSGFGNLQRFEAIGHEGRLFIAEFFDTRNAATAIQALDSQKAGQALISVSYVQPNIETSSCFSTSTKYTLRSAAYAPGKLGVNDPTYRRQLDSTDSSDVFGYPASAGASNSSSLHTPKSSTFNRIRSDQDVFGSRKPSSLYSTASQSGYSTPRSWDRASMIGSQTGYETPAQLLALGRRLHEPGTVQGLINNADIEARARQGQGLGGHWNNNDRKAIPAQNRVFPERILSGLDNRTTVMIKDVPNKLSRQELVDILEEVVPGEYDFVYLRFDFKNCCNVLQVSYADIQGKAALINKFKNSAVMGVIEDWRPQIFYSSGRMKGKPEPFPDSDNLAVRQRSAGAQLAGFSNSSSYSSGYDNQYYDYSSPNASSYGI</sequence>
<feature type="compositionally biased region" description="Polar residues" evidence="2">
    <location>
        <begin position="454"/>
        <end position="471"/>
    </location>
</feature>
<dbReference type="RefSeq" id="XP_066076877.1">
    <property type="nucleotide sequence ID" value="XM_066220780.1"/>
</dbReference>
<dbReference type="Proteomes" id="UP001355207">
    <property type="component" value="Chromosome 6"/>
</dbReference>
<dbReference type="SUPFAM" id="SSF54928">
    <property type="entry name" value="RNA-binding domain, RBD"/>
    <property type="match status" value="2"/>
</dbReference>
<organism evidence="4 5">
    <name type="scientific">Kwoniella dendrophila CBS 6074</name>
    <dbReference type="NCBI Taxonomy" id="1295534"/>
    <lineage>
        <taxon>Eukaryota</taxon>
        <taxon>Fungi</taxon>
        <taxon>Dikarya</taxon>
        <taxon>Basidiomycota</taxon>
        <taxon>Agaricomycotina</taxon>
        <taxon>Tremellomycetes</taxon>
        <taxon>Tremellales</taxon>
        <taxon>Cryptococcaceae</taxon>
        <taxon>Kwoniella</taxon>
    </lineage>
</organism>
<dbReference type="GO" id="GO:0003723">
    <property type="term" value="F:RNA binding"/>
    <property type="evidence" value="ECO:0007669"/>
    <property type="project" value="UniProtKB-UniRule"/>
</dbReference>
<evidence type="ECO:0000313" key="5">
    <source>
        <dbReference type="Proteomes" id="UP001355207"/>
    </source>
</evidence>
<gene>
    <name evidence="4" type="ORF">L201_005047</name>
</gene>
<proteinExistence type="predicted"/>